<gene>
    <name evidence="3" type="ORF">SAMN05444407_101370</name>
</gene>
<feature type="region of interest" description="Disordered" evidence="1">
    <location>
        <begin position="336"/>
        <end position="465"/>
    </location>
</feature>
<feature type="compositionally biased region" description="Basic and acidic residues" evidence="1">
    <location>
        <begin position="391"/>
        <end position="406"/>
    </location>
</feature>
<dbReference type="EMBL" id="FRBM01000001">
    <property type="protein sequence ID" value="SHK85164.1"/>
    <property type="molecule type" value="Genomic_DNA"/>
</dbReference>
<dbReference type="InterPro" id="IPR007557">
    <property type="entry name" value="PSP1_C"/>
</dbReference>
<name>A0A1M6VUT9_9FLAO</name>
<protein>
    <submittedName>
        <fullName evidence="3">Cell fate regulator YaaT, PSP1 superfamily (Controls sporulation, competence, biofilm development)</fullName>
    </submittedName>
</protein>
<organism evidence="3 4">
    <name type="scientific">Chryseobacterium contaminans</name>
    <dbReference type="NCBI Taxonomy" id="1423959"/>
    <lineage>
        <taxon>Bacteria</taxon>
        <taxon>Pseudomonadati</taxon>
        <taxon>Bacteroidota</taxon>
        <taxon>Flavobacteriia</taxon>
        <taxon>Flavobacteriales</taxon>
        <taxon>Weeksellaceae</taxon>
        <taxon>Chryseobacterium group</taxon>
        <taxon>Chryseobacterium</taxon>
    </lineage>
</organism>
<dbReference type="Proteomes" id="UP000184069">
    <property type="component" value="Unassembled WGS sequence"/>
</dbReference>
<accession>A0A1M6VUT9</accession>
<dbReference type="AlphaFoldDB" id="A0A1M6VUT9"/>
<dbReference type="PANTHER" id="PTHR43830">
    <property type="entry name" value="PROTEIN PSP1"/>
    <property type="match status" value="1"/>
</dbReference>
<feature type="compositionally biased region" description="Polar residues" evidence="1">
    <location>
        <begin position="342"/>
        <end position="355"/>
    </location>
</feature>
<evidence type="ECO:0000259" key="2">
    <source>
        <dbReference type="PROSITE" id="PS51411"/>
    </source>
</evidence>
<feature type="compositionally biased region" description="Basic and acidic residues" evidence="1">
    <location>
        <begin position="428"/>
        <end position="442"/>
    </location>
</feature>
<evidence type="ECO:0000313" key="4">
    <source>
        <dbReference type="Proteomes" id="UP000184069"/>
    </source>
</evidence>
<feature type="compositionally biased region" description="Basic residues" evidence="1">
    <location>
        <begin position="449"/>
        <end position="458"/>
    </location>
</feature>
<feature type="compositionally biased region" description="Low complexity" evidence="1">
    <location>
        <begin position="415"/>
        <end position="427"/>
    </location>
</feature>
<feature type="compositionally biased region" description="Low complexity" evidence="1">
    <location>
        <begin position="369"/>
        <end position="383"/>
    </location>
</feature>
<dbReference type="RefSeq" id="WP_073300020.1">
    <property type="nucleotide sequence ID" value="NZ_FRBM01000001.1"/>
</dbReference>
<reference evidence="3 4" key="1">
    <citation type="submission" date="2016-11" db="EMBL/GenBank/DDBJ databases">
        <authorList>
            <person name="Jaros S."/>
            <person name="Januszkiewicz K."/>
            <person name="Wedrychowicz H."/>
        </authorList>
    </citation>
    <scope>NUCLEOTIDE SEQUENCE [LARGE SCALE GENOMIC DNA]</scope>
    <source>
        <strain evidence="3 4">DSM 27621</strain>
    </source>
</reference>
<dbReference type="STRING" id="1423959.SAMN05444407_101370"/>
<dbReference type="Pfam" id="PF04468">
    <property type="entry name" value="PSP1"/>
    <property type="match status" value="1"/>
</dbReference>
<dbReference type="NCBIfam" id="NF041131">
    <property type="entry name" value="RicT_YaaT_fam"/>
    <property type="match status" value="1"/>
</dbReference>
<dbReference type="PANTHER" id="PTHR43830:SF3">
    <property type="entry name" value="PROTEIN PSP1"/>
    <property type="match status" value="1"/>
</dbReference>
<feature type="domain" description="PSP1 C-terminal" evidence="2">
    <location>
        <begin position="117"/>
        <end position="202"/>
    </location>
</feature>
<dbReference type="PROSITE" id="PS51411">
    <property type="entry name" value="PSP1_C"/>
    <property type="match status" value="1"/>
</dbReference>
<proteinExistence type="predicted"/>
<evidence type="ECO:0000313" key="3">
    <source>
        <dbReference type="EMBL" id="SHK85164.1"/>
    </source>
</evidence>
<dbReference type="GO" id="GO:0005737">
    <property type="term" value="C:cytoplasm"/>
    <property type="evidence" value="ECO:0007669"/>
    <property type="project" value="TreeGrafter"/>
</dbReference>
<dbReference type="InterPro" id="IPR047767">
    <property type="entry name" value="PSP1-like"/>
</dbReference>
<sequence length="465" mass="52925">MSCGCKTSGDSAHSCGPKKTANGCENVNTCGNSYKLSVFDWLSNINNPAPNRCDFVEVRFKNDRKSFYKNVNNIPLHIGSVITVESSPGHDVGVVSLTGELVKIQMKKKKFSEESALKIYRQANQKDLEVWQEARKKEDAVKLEARKIAQRLGLEMKVTDVEYQGDSSKITFYYTADNRVDFRQLIKDYAGAFRTKIDMKQIGFRQEAAKVGGIGSCGRELCCSTWLTDFRSVNTNVARYQQLSINPQKLAGQCGKLKCCLNYELDSYLDALSNFPSSSTTLETEKGKAFCIKIDVFKKKMWFAYVENSIAWYDFDIDLVKKLIAKNKRGEKTLPLEELKQPETSSQSIDLIQENNVDRFEKKNRNNRNRNNQNKQNNNQNQGQGQGQKKNRPERQDKPNRSEKPENPNANSSNQPRQPKPQQQQKAPVEKVKAESNPDTDKAQQGNPNKKKFKKKYPPKKDKNA</sequence>
<evidence type="ECO:0000256" key="1">
    <source>
        <dbReference type="SAM" id="MobiDB-lite"/>
    </source>
</evidence>